<dbReference type="InterPro" id="IPR014710">
    <property type="entry name" value="RmlC-like_jellyroll"/>
</dbReference>
<dbReference type="Pfam" id="PF07883">
    <property type="entry name" value="Cupin_2"/>
    <property type="match status" value="1"/>
</dbReference>
<dbReference type="InterPro" id="IPR013096">
    <property type="entry name" value="Cupin_2"/>
</dbReference>
<keyword evidence="1" id="KW-0479">Metal-binding</keyword>
<reference evidence="3 4" key="1">
    <citation type="journal article" date="2024" name="Chem. Sci.">
        <title>Discovery of megapolipeptins by genome mining of a Burkholderiales bacteria collection.</title>
        <authorList>
            <person name="Paulo B.S."/>
            <person name="Recchia M.J.J."/>
            <person name="Lee S."/>
            <person name="Fergusson C.H."/>
            <person name="Romanowski S.B."/>
            <person name="Hernandez A."/>
            <person name="Krull N."/>
            <person name="Liu D.Y."/>
            <person name="Cavanagh H."/>
            <person name="Bos A."/>
            <person name="Gray C.A."/>
            <person name="Murphy B.T."/>
            <person name="Linington R.G."/>
            <person name="Eustaquio A.S."/>
        </authorList>
    </citation>
    <scope>NUCLEOTIDE SEQUENCE [LARGE SCALE GENOMIC DNA]</scope>
    <source>
        <strain evidence="3 4">RL21-008-BIB-B</strain>
    </source>
</reference>
<evidence type="ECO:0000259" key="2">
    <source>
        <dbReference type="Pfam" id="PF07883"/>
    </source>
</evidence>
<organism evidence="3 4">
    <name type="scientific">Herbaspirillum rhizosphaerae</name>
    <dbReference type="NCBI Taxonomy" id="346179"/>
    <lineage>
        <taxon>Bacteria</taxon>
        <taxon>Pseudomonadati</taxon>
        <taxon>Pseudomonadota</taxon>
        <taxon>Betaproteobacteria</taxon>
        <taxon>Burkholderiales</taxon>
        <taxon>Oxalobacteraceae</taxon>
        <taxon>Herbaspirillum</taxon>
    </lineage>
</organism>
<dbReference type="PANTHER" id="PTHR35848">
    <property type="entry name" value="OXALATE-BINDING PROTEIN"/>
    <property type="match status" value="1"/>
</dbReference>
<name>A0ABW8Z7C6_9BURK</name>
<accession>A0ABW8Z7C6</accession>
<dbReference type="EMBL" id="JAQQFR010000004">
    <property type="protein sequence ID" value="MFL9878390.1"/>
    <property type="molecule type" value="Genomic_DNA"/>
</dbReference>
<dbReference type="Gene3D" id="2.60.120.10">
    <property type="entry name" value="Jelly Rolls"/>
    <property type="match status" value="1"/>
</dbReference>
<dbReference type="RefSeq" id="WP_408167298.1">
    <property type="nucleotide sequence ID" value="NZ_JAQQFR010000004.1"/>
</dbReference>
<gene>
    <name evidence="3" type="ORF">PQR63_08360</name>
</gene>
<sequence>MRQNIMVLSIAVVGAFVAGIAVSPLAQHAISTAHAEQAPLAPAVIDLNTITHAMLPKTPYPELNSKTLVNTENATINLQSGNVNKHIHAKTDEIQYIIEGSGSMWVGGELKEFKPGTLIIIPKGTPHAGAVVANGPVKALAIKIPPQGKDDIAFVN</sequence>
<comment type="caution">
    <text evidence="3">The sequence shown here is derived from an EMBL/GenBank/DDBJ whole genome shotgun (WGS) entry which is preliminary data.</text>
</comment>
<dbReference type="PANTHER" id="PTHR35848:SF6">
    <property type="entry name" value="CUPIN TYPE-2 DOMAIN-CONTAINING PROTEIN"/>
    <property type="match status" value="1"/>
</dbReference>
<evidence type="ECO:0000256" key="1">
    <source>
        <dbReference type="ARBA" id="ARBA00022723"/>
    </source>
</evidence>
<dbReference type="InterPro" id="IPR011051">
    <property type="entry name" value="RmlC_Cupin_sf"/>
</dbReference>
<proteinExistence type="predicted"/>
<feature type="domain" description="Cupin type-2" evidence="2">
    <location>
        <begin position="84"/>
        <end position="142"/>
    </location>
</feature>
<evidence type="ECO:0000313" key="3">
    <source>
        <dbReference type="EMBL" id="MFL9878390.1"/>
    </source>
</evidence>
<keyword evidence="4" id="KW-1185">Reference proteome</keyword>
<dbReference type="SUPFAM" id="SSF51182">
    <property type="entry name" value="RmlC-like cupins"/>
    <property type="match status" value="1"/>
</dbReference>
<protein>
    <submittedName>
        <fullName evidence="3">Cupin domain-containing protein</fullName>
    </submittedName>
</protein>
<dbReference type="InterPro" id="IPR051610">
    <property type="entry name" value="GPI/OXD"/>
</dbReference>
<dbReference type="Proteomes" id="UP001629214">
    <property type="component" value="Unassembled WGS sequence"/>
</dbReference>
<evidence type="ECO:0000313" key="4">
    <source>
        <dbReference type="Proteomes" id="UP001629214"/>
    </source>
</evidence>